<feature type="compositionally biased region" description="Acidic residues" evidence="1">
    <location>
        <begin position="56"/>
        <end position="65"/>
    </location>
</feature>
<feature type="compositionally biased region" description="Basic and acidic residues" evidence="1">
    <location>
        <begin position="66"/>
        <end position="84"/>
    </location>
</feature>
<reference evidence="2" key="1">
    <citation type="submission" date="2022-11" db="EMBL/GenBank/DDBJ databases">
        <authorList>
            <person name="Morgan W.R."/>
            <person name="Tartar A."/>
        </authorList>
    </citation>
    <scope>NUCLEOTIDE SEQUENCE</scope>
    <source>
        <strain evidence="2">ARSEF 373</strain>
    </source>
</reference>
<proteinExistence type="predicted"/>
<name>A0AAV2YWV9_9STRA</name>
<reference evidence="2" key="2">
    <citation type="journal article" date="2023" name="Microbiol Resour">
        <title>Decontamination and Annotation of the Draft Genome Sequence of the Oomycete Lagenidium giganteum ARSEF 373.</title>
        <authorList>
            <person name="Morgan W.R."/>
            <person name="Tartar A."/>
        </authorList>
    </citation>
    <scope>NUCLEOTIDE SEQUENCE</scope>
    <source>
        <strain evidence="2">ARSEF 373</strain>
    </source>
</reference>
<evidence type="ECO:0000313" key="2">
    <source>
        <dbReference type="EMBL" id="DAZ97888.1"/>
    </source>
</evidence>
<accession>A0AAV2YWV9</accession>
<sequence>MWTRIQSPFSYRSSSTPSRKRKLSEVTQNAEEPATKADHPSAETPKADAQSPAGDTTEDSDSPAEEENKRSDRGDFPEAHDERQRASLIGSYYDHDGYGYAYEDHDDYGFDCSSVKRKNRRTLYIEYWSRTDECKERKWDHLDEINEKYGAPEDHIFATTLNGRTAFLEPNMFPYDTPAGIEHWTLWHVKELSHEQVKQYVENWIDANAPHVESWNYDDNPERSIDIFHVHVYFQVREGEDVLQGRNVEDLTHEMD</sequence>
<dbReference type="AlphaFoldDB" id="A0AAV2YWV9"/>
<organism evidence="2 3">
    <name type="scientific">Lagenidium giganteum</name>
    <dbReference type="NCBI Taxonomy" id="4803"/>
    <lineage>
        <taxon>Eukaryota</taxon>
        <taxon>Sar</taxon>
        <taxon>Stramenopiles</taxon>
        <taxon>Oomycota</taxon>
        <taxon>Peronosporomycetes</taxon>
        <taxon>Pythiales</taxon>
        <taxon>Pythiaceae</taxon>
    </lineage>
</organism>
<feature type="compositionally biased region" description="Low complexity" evidence="1">
    <location>
        <begin position="7"/>
        <end position="17"/>
    </location>
</feature>
<feature type="region of interest" description="Disordered" evidence="1">
    <location>
        <begin position="1"/>
        <end position="84"/>
    </location>
</feature>
<evidence type="ECO:0000256" key="1">
    <source>
        <dbReference type="SAM" id="MobiDB-lite"/>
    </source>
</evidence>
<comment type="caution">
    <text evidence="2">The sequence shown here is derived from an EMBL/GenBank/DDBJ whole genome shotgun (WGS) entry which is preliminary data.</text>
</comment>
<evidence type="ECO:0000313" key="3">
    <source>
        <dbReference type="Proteomes" id="UP001146120"/>
    </source>
</evidence>
<dbReference type="Proteomes" id="UP001146120">
    <property type="component" value="Unassembled WGS sequence"/>
</dbReference>
<protein>
    <submittedName>
        <fullName evidence="2">Uncharacterized protein</fullName>
    </submittedName>
</protein>
<keyword evidence="3" id="KW-1185">Reference proteome</keyword>
<gene>
    <name evidence="2" type="ORF">N0F65_012151</name>
</gene>
<dbReference type="EMBL" id="DAKRPA010000122">
    <property type="protein sequence ID" value="DAZ97888.1"/>
    <property type="molecule type" value="Genomic_DNA"/>
</dbReference>